<name>A0ABY6ZF12_9BACL</name>
<feature type="transmembrane region" description="Helical" evidence="1">
    <location>
        <begin position="12"/>
        <end position="35"/>
    </location>
</feature>
<evidence type="ECO:0000256" key="1">
    <source>
        <dbReference type="SAM" id="Phobius"/>
    </source>
</evidence>
<evidence type="ECO:0000313" key="2">
    <source>
        <dbReference type="EMBL" id="WAH40706.1"/>
    </source>
</evidence>
<dbReference type="RefSeq" id="WP_268004602.1">
    <property type="nucleotide sequence ID" value="NZ_BSUT01000001.1"/>
</dbReference>
<accession>A0ABY6ZF12</accession>
<feature type="transmembrane region" description="Helical" evidence="1">
    <location>
        <begin position="47"/>
        <end position="68"/>
    </location>
</feature>
<protein>
    <submittedName>
        <fullName evidence="2">DUF2569 domain-containing protein</fullName>
    </submittedName>
</protein>
<feature type="transmembrane region" description="Helical" evidence="1">
    <location>
        <begin position="75"/>
        <end position="94"/>
    </location>
</feature>
<keyword evidence="1" id="KW-0472">Membrane</keyword>
<evidence type="ECO:0000313" key="3">
    <source>
        <dbReference type="Proteomes" id="UP001164761"/>
    </source>
</evidence>
<gene>
    <name evidence="2" type="ORF">NZD89_20750</name>
</gene>
<keyword evidence="3" id="KW-1185">Reference proteome</keyword>
<keyword evidence="1" id="KW-1133">Transmembrane helix</keyword>
<reference evidence="2" key="1">
    <citation type="submission" date="2022-08" db="EMBL/GenBank/DDBJ databases">
        <title>Alicyclobacillus fastidiosus DSM 17978, complete genome.</title>
        <authorList>
            <person name="Wang Q."/>
            <person name="Cai R."/>
            <person name="Wang Z."/>
        </authorList>
    </citation>
    <scope>NUCLEOTIDE SEQUENCE</scope>
    <source>
        <strain evidence="2">DSM 17978</strain>
    </source>
</reference>
<dbReference type="EMBL" id="CP104067">
    <property type="protein sequence ID" value="WAH40706.1"/>
    <property type="molecule type" value="Genomic_DNA"/>
</dbReference>
<feature type="transmembrane region" description="Helical" evidence="1">
    <location>
        <begin position="100"/>
        <end position="118"/>
    </location>
</feature>
<keyword evidence="1" id="KW-0812">Transmembrane</keyword>
<proteinExistence type="predicted"/>
<sequence>MRKEKPQYEPIRGWLILFAITSWMAPLVYGLIILSDGFQFHTHRLDHLVYFIDAVIVFPISIVLLNMFRKRKKAWVNWMLFYQIYAFMLLYIDIMYHKPTTPTVFGFLEIPVIAAYLLRSKRVKRTFVY</sequence>
<dbReference type="Proteomes" id="UP001164761">
    <property type="component" value="Chromosome"/>
</dbReference>
<organism evidence="2 3">
    <name type="scientific">Alicyclobacillus fastidiosus</name>
    <dbReference type="NCBI Taxonomy" id="392011"/>
    <lineage>
        <taxon>Bacteria</taxon>
        <taxon>Bacillati</taxon>
        <taxon>Bacillota</taxon>
        <taxon>Bacilli</taxon>
        <taxon>Bacillales</taxon>
        <taxon>Alicyclobacillaceae</taxon>
        <taxon>Alicyclobacillus</taxon>
    </lineage>
</organism>